<feature type="transmembrane region" description="Helical" evidence="11">
    <location>
        <begin position="1175"/>
        <end position="1198"/>
    </location>
</feature>
<dbReference type="Gene3D" id="3.20.20.150">
    <property type="entry name" value="Divalent-metal-dependent TIM barrel enzymes"/>
    <property type="match status" value="1"/>
</dbReference>
<feature type="transmembrane region" description="Helical" evidence="11">
    <location>
        <begin position="1584"/>
        <end position="1601"/>
    </location>
</feature>
<feature type="compositionally biased region" description="Acidic residues" evidence="10">
    <location>
        <begin position="1221"/>
        <end position="1232"/>
    </location>
</feature>
<feature type="domain" description="PRMT5 oligomerisation" evidence="15">
    <location>
        <begin position="624"/>
        <end position="875"/>
    </location>
</feature>
<keyword evidence="8 11" id="KW-0472">Membrane</keyword>
<proteinExistence type="inferred from homology"/>
<evidence type="ECO:0000313" key="17">
    <source>
        <dbReference type="Proteomes" id="UP000298327"/>
    </source>
</evidence>
<evidence type="ECO:0000256" key="10">
    <source>
        <dbReference type="SAM" id="MobiDB-lite"/>
    </source>
</evidence>
<evidence type="ECO:0000256" key="2">
    <source>
        <dbReference type="ARBA" id="ARBA00008170"/>
    </source>
</evidence>
<evidence type="ECO:0000313" key="16">
    <source>
        <dbReference type="EMBL" id="TFY65047.1"/>
    </source>
</evidence>
<dbReference type="PANTHER" id="PTHR10738">
    <property type="entry name" value="PROTEIN ARGININE N-METHYLTRANSFERASE 5"/>
    <property type="match status" value="1"/>
</dbReference>
<accession>A0A4Y9YTL1</accession>
<keyword evidence="3 9" id="KW-0489">Methyltransferase</keyword>
<dbReference type="PANTHER" id="PTHR10738:SF0">
    <property type="entry name" value="PROTEIN ARGININE N-METHYLTRANSFERASE 5"/>
    <property type="match status" value="1"/>
</dbReference>
<evidence type="ECO:0000256" key="3">
    <source>
        <dbReference type="ARBA" id="ARBA00022603"/>
    </source>
</evidence>
<dbReference type="InterPro" id="IPR035248">
    <property type="entry name" value="PRMT5_C"/>
</dbReference>
<gene>
    <name evidence="16" type="ORF">EVG20_g5734</name>
</gene>
<feature type="compositionally biased region" description="Polar residues" evidence="10">
    <location>
        <begin position="1238"/>
        <end position="1252"/>
    </location>
</feature>
<feature type="compositionally biased region" description="Low complexity" evidence="10">
    <location>
        <begin position="1282"/>
        <end position="1292"/>
    </location>
</feature>
<organism evidence="16 17">
    <name type="scientific">Dentipellis fragilis</name>
    <dbReference type="NCBI Taxonomy" id="205917"/>
    <lineage>
        <taxon>Eukaryota</taxon>
        <taxon>Fungi</taxon>
        <taxon>Dikarya</taxon>
        <taxon>Basidiomycota</taxon>
        <taxon>Agaricomycotina</taxon>
        <taxon>Agaricomycetes</taxon>
        <taxon>Russulales</taxon>
        <taxon>Hericiaceae</taxon>
        <taxon>Dentipellis</taxon>
    </lineage>
</organism>
<dbReference type="GO" id="GO:0016274">
    <property type="term" value="F:protein-arginine N-methyltransferase activity"/>
    <property type="evidence" value="ECO:0007669"/>
    <property type="project" value="InterPro"/>
</dbReference>
<feature type="transmembrane region" description="Helical" evidence="11">
    <location>
        <begin position="1150"/>
        <end position="1169"/>
    </location>
</feature>
<dbReference type="GO" id="GO:0005634">
    <property type="term" value="C:nucleus"/>
    <property type="evidence" value="ECO:0007669"/>
    <property type="project" value="TreeGrafter"/>
</dbReference>
<evidence type="ECO:0000259" key="14">
    <source>
        <dbReference type="Pfam" id="PF17285"/>
    </source>
</evidence>
<feature type="transmembrane region" description="Helical" evidence="11">
    <location>
        <begin position="1117"/>
        <end position="1138"/>
    </location>
</feature>
<evidence type="ECO:0000259" key="15">
    <source>
        <dbReference type="Pfam" id="PF17286"/>
    </source>
</evidence>
<evidence type="ECO:0000259" key="12">
    <source>
        <dbReference type="Pfam" id="PF01699"/>
    </source>
</evidence>
<dbReference type="GO" id="GO:0005829">
    <property type="term" value="C:cytosol"/>
    <property type="evidence" value="ECO:0007669"/>
    <property type="project" value="TreeGrafter"/>
</dbReference>
<dbReference type="SUPFAM" id="SSF53335">
    <property type="entry name" value="S-adenosyl-L-methionine-dependent methyltransferases"/>
    <property type="match status" value="1"/>
</dbReference>
<dbReference type="CDD" id="cd02440">
    <property type="entry name" value="AdoMet_MTases"/>
    <property type="match status" value="1"/>
</dbReference>
<comment type="caution">
    <text evidence="16">The sequence shown here is derived from an EMBL/GenBank/DDBJ whole genome shotgun (WGS) entry which is preliminary data.</text>
</comment>
<keyword evidence="7 11" id="KW-1133">Transmembrane helix</keyword>
<dbReference type="PROSITE" id="PS51678">
    <property type="entry name" value="SAM_MT_PRMT"/>
    <property type="match status" value="1"/>
</dbReference>
<evidence type="ECO:0000259" key="13">
    <source>
        <dbReference type="Pfam" id="PF05185"/>
    </source>
</evidence>
<dbReference type="InterPro" id="IPR025799">
    <property type="entry name" value="Arg_MeTrfase"/>
</dbReference>
<dbReference type="STRING" id="205917.A0A4Y9YTL1"/>
<keyword evidence="17" id="KW-1185">Reference proteome</keyword>
<feature type="domain" description="Sodium/calcium exchanger membrane region" evidence="12">
    <location>
        <begin position="1054"/>
        <end position="1192"/>
    </location>
</feature>
<evidence type="ECO:0000256" key="4">
    <source>
        <dbReference type="ARBA" id="ARBA00022679"/>
    </source>
</evidence>
<evidence type="ECO:0000256" key="11">
    <source>
        <dbReference type="SAM" id="Phobius"/>
    </source>
</evidence>
<evidence type="ECO:0000256" key="5">
    <source>
        <dbReference type="ARBA" id="ARBA00022691"/>
    </source>
</evidence>
<dbReference type="Proteomes" id="UP000298327">
    <property type="component" value="Unassembled WGS sequence"/>
</dbReference>
<dbReference type="EMBL" id="SEOQ01000351">
    <property type="protein sequence ID" value="TFY65047.1"/>
    <property type="molecule type" value="Genomic_DNA"/>
</dbReference>
<feature type="transmembrane region" description="Helical" evidence="11">
    <location>
        <begin position="1078"/>
        <end position="1097"/>
    </location>
</feature>
<evidence type="ECO:0000256" key="6">
    <source>
        <dbReference type="ARBA" id="ARBA00022692"/>
    </source>
</evidence>
<feature type="region of interest" description="Disordered" evidence="10">
    <location>
        <begin position="1221"/>
        <end position="1292"/>
    </location>
</feature>
<dbReference type="Pfam" id="PF05185">
    <property type="entry name" value="PRMT5"/>
    <property type="match status" value="1"/>
</dbReference>
<feature type="region of interest" description="Disordered" evidence="10">
    <location>
        <begin position="919"/>
        <end position="950"/>
    </location>
</feature>
<dbReference type="Pfam" id="PF17285">
    <property type="entry name" value="PRMT5_TIM"/>
    <property type="match status" value="1"/>
</dbReference>
<dbReference type="Pfam" id="PF17286">
    <property type="entry name" value="PRMT5_C"/>
    <property type="match status" value="1"/>
</dbReference>
<dbReference type="GO" id="GO:0055085">
    <property type="term" value="P:transmembrane transport"/>
    <property type="evidence" value="ECO:0007669"/>
    <property type="project" value="InterPro"/>
</dbReference>
<feature type="transmembrane region" description="Helical" evidence="11">
    <location>
        <begin position="1607"/>
        <end position="1630"/>
    </location>
</feature>
<name>A0A4Y9YTL1_9AGAM</name>
<feature type="domain" description="PRMT5 TIM barrel" evidence="14">
    <location>
        <begin position="134"/>
        <end position="445"/>
    </location>
</feature>
<evidence type="ECO:0000256" key="9">
    <source>
        <dbReference type="PROSITE-ProRule" id="PRU01015"/>
    </source>
</evidence>
<protein>
    <recommendedName>
        <fullName evidence="18">Protein arginine N-methyltransferase</fullName>
    </recommendedName>
</protein>
<feature type="compositionally biased region" description="Basic and acidic residues" evidence="10">
    <location>
        <begin position="311"/>
        <end position="321"/>
    </location>
</feature>
<feature type="transmembrane region" description="Helical" evidence="11">
    <location>
        <begin position="1527"/>
        <end position="1546"/>
    </location>
</feature>
<feature type="region of interest" description="Disordered" evidence="10">
    <location>
        <begin position="286"/>
        <end position="331"/>
    </location>
</feature>
<comment type="subcellular location">
    <subcellularLocation>
        <location evidence="1">Membrane</location>
        <topology evidence="1">Multi-pass membrane protein</topology>
    </subcellularLocation>
</comment>
<evidence type="ECO:0008006" key="18">
    <source>
        <dbReference type="Google" id="ProtNLM"/>
    </source>
</evidence>
<dbReference type="InterPro" id="IPR004837">
    <property type="entry name" value="NaCa_Exmemb"/>
</dbReference>
<feature type="domain" description="PRMT5 arginine-N-methyltransferase" evidence="13">
    <location>
        <begin position="460"/>
        <end position="621"/>
    </location>
</feature>
<reference evidence="16 17" key="1">
    <citation type="submission" date="2019-02" db="EMBL/GenBank/DDBJ databases">
        <title>Genome sequencing of the rare red list fungi Dentipellis fragilis.</title>
        <authorList>
            <person name="Buettner E."/>
            <person name="Kellner H."/>
        </authorList>
    </citation>
    <scope>NUCLEOTIDE SEQUENCE [LARGE SCALE GENOMIC DNA]</scope>
    <source>
        <strain evidence="16 17">DSM 105465</strain>
    </source>
</reference>
<dbReference type="InterPro" id="IPR035075">
    <property type="entry name" value="PRMT5"/>
</dbReference>
<comment type="similarity">
    <text evidence="2">Belongs to the Ca(2+):cation antiporter (CaCA) (TC 2.A.19) family.</text>
</comment>
<evidence type="ECO:0000256" key="8">
    <source>
        <dbReference type="ARBA" id="ARBA00023136"/>
    </source>
</evidence>
<dbReference type="Pfam" id="PF01699">
    <property type="entry name" value="Na_Ca_ex"/>
    <property type="match status" value="2"/>
</dbReference>
<dbReference type="InterPro" id="IPR029063">
    <property type="entry name" value="SAM-dependent_MTases_sf"/>
</dbReference>
<keyword evidence="5 9" id="KW-0949">S-adenosyl-L-methionine</keyword>
<keyword evidence="6 11" id="KW-0812">Transmembrane</keyword>
<dbReference type="Gene3D" id="1.20.1420.30">
    <property type="entry name" value="NCX, central ion-binding region"/>
    <property type="match status" value="2"/>
</dbReference>
<feature type="domain" description="Sodium/calcium exchanger membrane region" evidence="12">
    <location>
        <begin position="1589"/>
        <end position="1645"/>
    </location>
</feature>
<sequence length="1927" mass="210519">MVWNPETYRGCDGAWGSARASGEYEDEHGRIVEAPSRRVFLTRTQNSRPQPSRAPEHSTRRNSLNLLRTGFPTHGYCLGHVISALMASWDATAGIAAAVSLEDLRSAPTTPDAPVGIDAGTPVLQVLAEARHKNYSAVCLPLTTEKWKDRWKGMCVLPVGQLGHENAEAERRAEAWRASPAFARDEVTMTRLDEAEGVVVTISDWLELDAFDDWVRHDSEIALQQELGYASYLNVQSAILPPPRHRDQAASYGRAVNNCLNRIPYIQLSVRLPIYDPSIFQQKPIVTPTLTSSPPESPGRSSTRSSTPEIRTPDARADPKRTKTAPSTRASEAELNATWEMWDIIRSICDYNPRLTLTLDLTPPLPSVPGVLNRWAAEPIRHVFLPAATFIANGKGYPVLPKGSQTFIRDIMKHRPTVILSGAAEGLHSRGGEAAYLQYVQHLEKTSPAAMQMKTAGTVENFAQGYLDYLQAPLQPLMDNLQSITYQTFEQDPVKYERYETAVLNALLEWPECDRIVITVAGAGRGPLVARCLAALERSKRQASIYAIEKNPSAFVTLQERKANEWQDKVQLIYGDMRTLVVPEQADIVVSELLGSFGDNELSPECLDGAMRFLKPDGISIPASYTAYLAPLSSSKLYNQVRAGKNEKASETPYVVMFQAVNILSGDGGGQDGRCGPQVQECWDFEHPRRDAILNEQGLPPTNTHNTRSAKLSFHIPHAGVLHGLAGYFEAILYGNVGLSIHPLRKDQISKDMLSWFPLLFPLKEPLYLPSNSELQVSIWRLTNQRQVWYEWYAESFLPVFRPLSDSRKDGPAPSVDGRGSFIAAPSTPFATPSPLLDALDNPFIASNPHITKKPEDVTKIETGVVKIGQTSLHNADIKSKLAKAVPQVGIEPTTSRFRISNYSLALFQLSYRGDEREVQRETTGMMRAHQSGSMRRDSDRSGLQQPDLHHSSFCDRANVTRSDKARIRCRPGRELHPLVKQLLRPDIPSSSFPAEQREEEVRFAFSHRDYEQQCRIVSDVCPSSSTFLSIPYLQSYFCASAPARPFVFASLLVWLIFLFSTLGISASDFFCPNLATLAQLLGLDENVAGVTFLAFGNGSPDVFSTFSAMRANSGSLAIGELLGAASFIISCVVGSMCIIKPFRVNRGPFLRDIGFFTIAVALFLVILWDGSIHAWEAGLLVGLYLIYVCAVVLGSWWDRRQERIRLRDARVRNEYADEELPPAPYYDEEPYHDESPSETPMPSLQIPQNYSRARAASQPVPPRLGLQTQLPRRSRSRSRSRSPSPHPSAMPSFSLVGALEFRQVISSLQHQAAGSSLDVFESPMTPYPGGHYHSHRHPWSRPRTPLALGEDVNPFDASLGVPLNDRSPQLVVTQPLPGDVPTPYAEPLITIEGPDTSAIPTISHTPASPTSEADSEMLPMKALTRSQRVLRFWGRAYHVLFPTLHDFRSKTWIGKIAALFAAPAVFGLTLTLPVVVTTYNSAHFHLEKSLGNDENLIAFEEEGIERALIAEEEVREEMHELRFNKWLMAAQCALGPLFCVSVLFKNTKHEGWLLLAVGIAGLASGALVAVFSERGEHPTARMARCSMGFLVAMVWIMAIADEVVSVLQTFGFIFGLSDAIIGLTIFAVGNSLADLVANMSIALGLRPHHGILCLFRRPDAQHAARGRDLWLIHHSPDSPAVQPAFLDDAARELHRAAGTAARHDDLHPIERTSPEPVHSLLPAMKTFTALATLAALAQAVVGQQLTINTPPNAVLCEPLQFSWTGGTAPYFLSLIPAGQPSAAAIKQFPQQSGNSFTWLVDLQANTNFNIALKDSTGQPAFSALITINSGTNSSCINTAVQEDGSTSGGSAPTSGSAGATTPAGSSGSAAPATSASSGAKPSGSSSSASPSGSSSTNSKSNAATRSSANSAFGIAVVMGLVGAALF</sequence>
<dbReference type="GO" id="GO:0032259">
    <property type="term" value="P:methylation"/>
    <property type="evidence" value="ECO:0007669"/>
    <property type="project" value="UniProtKB-KW"/>
</dbReference>
<dbReference type="InterPro" id="IPR035247">
    <property type="entry name" value="PRMT5_TIM"/>
</dbReference>
<evidence type="ECO:0000256" key="7">
    <source>
        <dbReference type="ARBA" id="ARBA00022989"/>
    </source>
</evidence>
<feature type="region of interest" description="Disordered" evidence="10">
    <location>
        <begin position="40"/>
        <end position="61"/>
    </location>
</feature>
<feature type="transmembrane region" description="Helical" evidence="11">
    <location>
        <begin position="1552"/>
        <end position="1572"/>
    </location>
</feature>
<feature type="compositionally biased region" description="Low complexity" evidence="10">
    <location>
        <begin position="287"/>
        <end position="309"/>
    </location>
</feature>
<dbReference type="Gene3D" id="2.70.160.11">
    <property type="entry name" value="Hnrnp arginine n-methyltransferase1"/>
    <property type="match status" value="1"/>
</dbReference>
<dbReference type="InterPro" id="IPR044880">
    <property type="entry name" value="NCX_ion-bd_dom_sf"/>
</dbReference>
<dbReference type="OrthoDB" id="1368803at2759"/>
<feature type="compositionally biased region" description="Low complexity" evidence="10">
    <location>
        <begin position="1845"/>
        <end position="1905"/>
    </location>
</feature>
<keyword evidence="4 9" id="KW-0808">Transferase</keyword>
<dbReference type="GO" id="GO:0006355">
    <property type="term" value="P:regulation of DNA-templated transcription"/>
    <property type="evidence" value="ECO:0007669"/>
    <property type="project" value="TreeGrafter"/>
</dbReference>
<feature type="transmembrane region" description="Helical" evidence="11">
    <location>
        <begin position="1047"/>
        <end position="1066"/>
    </location>
</feature>
<evidence type="ECO:0000256" key="1">
    <source>
        <dbReference type="ARBA" id="ARBA00004141"/>
    </source>
</evidence>
<feature type="region of interest" description="Disordered" evidence="10">
    <location>
        <begin position="1839"/>
        <end position="1905"/>
    </location>
</feature>
<dbReference type="GO" id="GO:0016020">
    <property type="term" value="C:membrane"/>
    <property type="evidence" value="ECO:0007669"/>
    <property type="project" value="UniProtKB-SubCell"/>
</dbReference>
<dbReference type="Gene3D" id="3.40.50.150">
    <property type="entry name" value="Vaccinia Virus protein VP39"/>
    <property type="match status" value="1"/>
</dbReference>